<evidence type="ECO:0000259" key="3">
    <source>
        <dbReference type="SMART" id="SM00062"/>
    </source>
</evidence>
<feature type="chain" id="PRO_5019313583" evidence="2">
    <location>
        <begin position="27"/>
        <end position="288"/>
    </location>
</feature>
<comment type="caution">
    <text evidence="4">The sequence shown here is derived from an EMBL/GenBank/DDBJ whole genome shotgun (WGS) entry which is preliminary data.</text>
</comment>
<name>A0A432V1D3_9HYPH</name>
<keyword evidence="1 2" id="KW-0732">Signal</keyword>
<gene>
    <name evidence="4" type="ORF">EET67_20270</name>
</gene>
<dbReference type="Gene3D" id="3.40.190.10">
    <property type="entry name" value="Periplasmic binding protein-like II"/>
    <property type="match status" value="2"/>
</dbReference>
<evidence type="ECO:0000313" key="4">
    <source>
        <dbReference type="EMBL" id="RUM96007.1"/>
    </source>
</evidence>
<dbReference type="RefSeq" id="WP_128625433.1">
    <property type="nucleotide sequence ID" value="NZ_ML133513.1"/>
</dbReference>
<dbReference type="AlphaFoldDB" id="A0A432V1D3"/>
<evidence type="ECO:0000256" key="1">
    <source>
        <dbReference type="ARBA" id="ARBA00022729"/>
    </source>
</evidence>
<dbReference type="InterPro" id="IPR001638">
    <property type="entry name" value="Solute-binding_3/MltF_N"/>
</dbReference>
<dbReference type="EMBL" id="RKST01000026">
    <property type="protein sequence ID" value="RUM96007.1"/>
    <property type="molecule type" value="Genomic_DNA"/>
</dbReference>
<sequence>MRRAKYFRRTLVGIALYAAMVPAVLAQDSKVKSGEPLVVGTNFGLAPWIMQGPSGPEGFAVDVTTEIAKRLGRPGFEILDINFSGLFAALFGGRIEFTNTLLNITEERSTQMLYTEPLLATGRGFVVRAGDVLDNFEELSGKVVAVNRGTIDDSWAGDNAEKYGFTVERYDSFPDAVQAVITGRAFVAINEIPTTVYAASKNSAIEVAHKDYSGRNFAFAFRNDDVQFRNQVEEIIECLKLNGTLHDLHTKWYGSPPTPGSAMDVVYFGFGPPGFVGHAPTAHVPACD</sequence>
<evidence type="ECO:0000313" key="5">
    <source>
        <dbReference type="Proteomes" id="UP000281647"/>
    </source>
</evidence>
<protein>
    <submittedName>
        <fullName evidence="4">Amino acid ABC transporter substrate-binding protein</fullName>
    </submittedName>
</protein>
<organism evidence="4 5">
    <name type="scientific">Borborobacter arsenicus</name>
    <dbReference type="NCBI Taxonomy" id="1851146"/>
    <lineage>
        <taxon>Bacteria</taxon>
        <taxon>Pseudomonadati</taxon>
        <taxon>Pseudomonadota</taxon>
        <taxon>Alphaproteobacteria</taxon>
        <taxon>Hyphomicrobiales</taxon>
        <taxon>Phyllobacteriaceae</taxon>
        <taxon>Borborobacter</taxon>
    </lineage>
</organism>
<proteinExistence type="predicted"/>
<accession>A0A432V1D3</accession>
<dbReference type="OrthoDB" id="9814231at2"/>
<dbReference type="PANTHER" id="PTHR35936:SF17">
    <property type="entry name" value="ARGININE-BINDING EXTRACELLULAR PROTEIN ARTP"/>
    <property type="match status" value="1"/>
</dbReference>
<evidence type="ECO:0000256" key="2">
    <source>
        <dbReference type="SAM" id="SignalP"/>
    </source>
</evidence>
<dbReference type="SMART" id="SM00062">
    <property type="entry name" value="PBPb"/>
    <property type="match status" value="1"/>
</dbReference>
<reference evidence="4 5" key="1">
    <citation type="submission" date="2018-11" db="EMBL/GenBank/DDBJ databases">
        <title>Pseudaminobacter arsenicus sp. nov., an arsenic-resistant bacterium isolated from arsenic-rich aquifers.</title>
        <authorList>
            <person name="Mu Y."/>
        </authorList>
    </citation>
    <scope>NUCLEOTIDE SEQUENCE [LARGE SCALE GENOMIC DNA]</scope>
    <source>
        <strain evidence="4 5">CB3</strain>
    </source>
</reference>
<dbReference type="CDD" id="cd13530">
    <property type="entry name" value="PBP2_peptides_like"/>
    <property type="match status" value="1"/>
</dbReference>
<dbReference type="PANTHER" id="PTHR35936">
    <property type="entry name" value="MEMBRANE-BOUND LYTIC MUREIN TRANSGLYCOSYLASE F"/>
    <property type="match status" value="1"/>
</dbReference>
<dbReference type="Proteomes" id="UP000281647">
    <property type="component" value="Unassembled WGS sequence"/>
</dbReference>
<keyword evidence="5" id="KW-1185">Reference proteome</keyword>
<dbReference type="SUPFAM" id="SSF53850">
    <property type="entry name" value="Periplasmic binding protein-like II"/>
    <property type="match status" value="1"/>
</dbReference>
<feature type="signal peptide" evidence="2">
    <location>
        <begin position="1"/>
        <end position="26"/>
    </location>
</feature>
<dbReference type="Pfam" id="PF00497">
    <property type="entry name" value="SBP_bac_3"/>
    <property type="match status" value="1"/>
</dbReference>
<feature type="domain" description="Solute-binding protein family 3/N-terminal" evidence="3">
    <location>
        <begin position="36"/>
        <end position="256"/>
    </location>
</feature>